<dbReference type="OrthoDB" id="10609669at2759"/>
<organism evidence="1 2">
    <name type="scientific">Brenthis ino</name>
    <name type="common">lesser marbled fritillary</name>
    <dbReference type="NCBI Taxonomy" id="405034"/>
    <lineage>
        <taxon>Eukaryota</taxon>
        <taxon>Metazoa</taxon>
        <taxon>Ecdysozoa</taxon>
        <taxon>Arthropoda</taxon>
        <taxon>Hexapoda</taxon>
        <taxon>Insecta</taxon>
        <taxon>Pterygota</taxon>
        <taxon>Neoptera</taxon>
        <taxon>Endopterygota</taxon>
        <taxon>Lepidoptera</taxon>
        <taxon>Glossata</taxon>
        <taxon>Ditrysia</taxon>
        <taxon>Papilionoidea</taxon>
        <taxon>Nymphalidae</taxon>
        <taxon>Heliconiinae</taxon>
        <taxon>Argynnini</taxon>
        <taxon>Brenthis</taxon>
    </lineage>
</organism>
<evidence type="ECO:0000313" key="1">
    <source>
        <dbReference type="EMBL" id="CAH0723800.1"/>
    </source>
</evidence>
<keyword evidence="2" id="KW-1185">Reference proteome</keyword>
<gene>
    <name evidence="1" type="ORF">BINO364_LOCUS9577</name>
</gene>
<dbReference type="Proteomes" id="UP000838878">
    <property type="component" value="Chromosome 4"/>
</dbReference>
<feature type="non-terminal residue" evidence="1">
    <location>
        <position position="114"/>
    </location>
</feature>
<dbReference type="EMBL" id="OV170224">
    <property type="protein sequence ID" value="CAH0723800.1"/>
    <property type="molecule type" value="Genomic_DNA"/>
</dbReference>
<accession>A0A8J9VCA9</accession>
<sequence>MQACWVHSTKTIHSFDDFICPRIDALAIMHYCLPFDSASSTARDIALDRDSYICHGARYAAVRGAARVAALSRLREPSRAGRSRHIVALPPHATSNFARDIPHHMSTISLADHS</sequence>
<dbReference type="AlphaFoldDB" id="A0A8J9VCA9"/>
<protein>
    <submittedName>
        <fullName evidence="1">Uncharacterized protein</fullName>
    </submittedName>
</protein>
<evidence type="ECO:0000313" key="2">
    <source>
        <dbReference type="Proteomes" id="UP000838878"/>
    </source>
</evidence>
<reference evidence="1" key="1">
    <citation type="submission" date="2021-12" db="EMBL/GenBank/DDBJ databases">
        <authorList>
            <person name="Martin H S."/>
        </authorList>
    </citation>
    <scope>NUCLEOTIDE SEQUENCE</scope>
</reference>
<name>A0A8J9VCA9_9NEOP</name>
<proteinExistence type="predicted"/>